<feature type="transmembrane region" description="Helical" evidence="7">
    <location>
        <begin position="33"/>
        <end position="58"/>
    </location>
</feature>
<protein>
    <submittedName>
        <fullName evidence="10">Predicted membrane protein</fullName>
    </submittedName>
</protein>
<feature type="region of interest" description="Disordered" evidence="6">
    <location>
        <begin position="717"/>
        <end position="737"/>
    </location>
</feature>
<reference evidence="10 11" key="1">
    <citation type="submission" date="2014-09" db="EMBL/GenBank/DDBJ databases">
        <authorList>
            <person name="Magalhaes I.L.F."/>
            <person name="Oliveira U."/>
            <person name="Santos F.R."/>
            <person name="Vidigal T.H.D.A."/>
            <person name="Brescovit A.D."/>
            <person name="Santos A.J."/>
        </authorList>
    </citation>
    <scope>NUCLEOTIDE SEQUENCE [LARGE SCALE GENOMIC DNA]</scope>
</reference>
<keyword evidence="3 7" id="KW-1133">Transmembrane helix</keyword>
<dbReference type="InterPro" id="IPR018823">
    <property type="entry name" value="ArAE_2_N"/>
</dbReference>
<feature type="transmembrane region" description="Helical" evidence="7">
    <location>
        <begin position="635"/>
        <end position="655"/>
    </location>
</feature>
<dbReference type="PANTHER" id="PTHR37994:SF3">
    <property type="entry name" value="ER TRANSPORTER 6TM N-TERMINAL DOMAIN-CONTAINING PROTEIN"/>
    <property type="match status" value="1"/>
</dbReference>
<evidence type="ECO:0000313" key="10">
    <source>
        <dbReference type="EMBL" id="CEH15496.1"/>
    </source>
</evidence>
<evidence type="ECO:0000256" key="3">
    <source>
        <dbReference type="ARBA" id="ARBA00022989"/>
    </source>
</evidence>
<feature type="transmembrane region" description="Helical" evidence="7">
    <location>
        <begin position="545"/>
        <end position="562"/>
    </location>
</feature>
<dbReference type="STRING" id="401625.A0A0P1BI48"/>
<dbReference type="Pfam" id="PF13515">
    <property type="entry name" value="FUSC_2"/>
    <property type="match status" value="1"/>
</dbReference>
<evidence type="ECO:0000256" key="7">
    <source>
        <dbReference type="SAM" id="Phobius"/>
    </source>
</evidence>
<dbReference type="Proteomes" id="UP000054845">
    <property type="component" value="Unassembled WGS sequence"/>
</dbReference>
<feature type="transmembrane region" description="Helical" evidence="7">
    <location>
        <begin position="7"/>
        <end position="27"/>
    </location>
</feature>
<name>A0A0P1BI48_9BASI</name>
<dbReference type="InterPro" id="IPR049453">
    <property type="entry name" value="Memb_transporter_dom"/>
</dbReference>
<feature type="coiled-coil region" evidence="5">
    <location>
        <begin position="263"/>
        <end position="290"/>
    </location>
</feature>
<evidence type="ECO:0000256" key="2">
    <source>
        <dbReference type="ARBA" id="ARBA00022692"/>
    </source>
</evidence>
<keyword evidence="5" id="KW-0175">Coiled coil</keyword>
<keyword evidence="2 7" id="KW-0812">Transmembrane</keyword>
<organism evidence="10 11">
    <name type="scientific">Ceraceosorus bombacis</name>
    <dbReference type="NCBI Taxonomy" id="401625"/>
    <lineage>
        <taxon>Eukaryota</taxon>
        <taxon>Fungi</taxon>
        <taxon>Dikarya</taxon>
        <taxon>Basidiomycota</taxon>
        <taxon>Ustilaginomycotina</taxon>
        <taxon>Exobasidiomycetes</taxon>
        <taxon>Ceraceosorales</taxon>
        <taxon>Ceraceosoraceae</taxon>
        <taxon>Ceraceosorus</taxon>
    </lineage>
</organism>
<evidence type="ECO:0000256" key="6">
    <source>
        <dbReference type="SAM" id="MobiDB-lite"/>
    </source>
</evidence>
<keyword evidence="4 7" id="KW-0472">Membrane</keyword>
<feature type="transmembrane region" description="Helical" evidence="7">
    <location>
        <begin position="490"/>
        <end position="507"/>
    </location>
</feature>
<feature type="domain" description="Integral membrane bound transporter" evidence="9">
    <location>
        <begin position="517"/>
        <end position="651"/>
    </location>
</feature>
<keyword evidence="11" id="KW-1185">Reference proteome</keyword>
<sequence length="737" mass="80477">MAKAPKLKIFAIFGIIVMDIGLTYGPLFPAPPYTIPTIFMLPIGVALGVAFACMLLIFPETLSHSWTTGLTELLGTLSKLLSVHQDSLKAIAQHPAAARSFETKFAPVRLGAIDLLESLGGQQAFLDLEVSYARYSNKDLKSMYKKVALTTVRLMGIQAFHHFIEDDDINYGVSLDDVTEGQEVLNDDVEKQTVHAADTARLHDLRQKMRVAQRQQGVELSQLLPKMEAASERLFAASYQCLHETSEWLRSTNQNRWLGQQSAEQHQKSLDLLNAAAEELTEAVADFKSKELAQLIAPYAQHFRIGDDGEHFLTDETVQDFSLGCRPLHLAFVWVKNQERFALTLADFTREVHHIAEKHPRSKLWFPLSLRKLWKVAFSRHHGHTGGIVSAGAQGVEEPAPATSSSSSSTTSVNHGADDSDEEEEEALPDKRELKRQEKAKAAERKAEAKRKRLQAIRDLDSLPPSHVGHTLGRSLAGFYDFFSSSDGMFALRFVIGSIALWVPAVLPSSAGFVYQNRGIWALIMFQTGMASTSGELFFSIAARLLGTVIGLLAGAVCWYIGSGSGNGNPYGLAATMAVVLLPIMFFRLYAPPILLLPTMMCGVTVVLIVGYSWIDAGHLAGISVNSGIGIEVAWRRGLLVIIGMAVSVIIVLFPRPPSTRKQVRLHFAASTASILDLYESLMGAFVTVADGQEDLASLDETLASLRPRYVGALMTGSGGDASGRGHPSAAHRSLKT</sequence>
<dbReference type="Pfam" id="PF10337">
    <property type="entry name" value="ArAE_2_N"/>
    <property type="match status" value="1"/>
</dbReference>
<accession>A0A0P1BI48</accession>
<feature type="compositionally biased region" description="Basic and acidic residues" evidence="6">
    <location>
        <begin position="428"/>
        <end position="447"/>
    </location>
</feature>
<feature type="compositionally biased region" description="Low complexity" evidence="6">
    <location>
        <begin position="403"/>
        <end position="412"/>
    </location>
</feature>
<evidence type="ECO:0000256" key="5">
    <source>
        <dbReference type="SAM" id="Coils"/>
    </source>
</evidence>
<comment type="subcellular location">
    <subcellularLocation>
        <location evidence="1">Membrane</location>
        <topology evidence="1">Multi-pass membrane protein</topology>
    </subcellularLocation>
</comment>
<dbReference type="EMBL" id="CCYA01000264">
    <property type="protein sequence ID" value="CEH15496.1"/>
    <property type="molecule type" value="Genomic_DNA"/>
</dbReference>
<feature type="transmembrane region" description="Helical" evidence="7">
    <location>
        <begin position="594"/>
        <end position="615"/>
    </location>
</feature>
<dbReference type="OrthoDB" id="2274698at2759"/>
<evidence type="ECO:0000259" key="8">
    <source>
        <dbReference type="Pfam" id="PF10337"/>
    </source>
</evidence>
<dbReference type="PANTHER" id="PTHR37994">
    <property type="entry name" value="ARAE_2_N DOMAIN-CONTAINING PROTEIN-RELATED"/>
    <property type="match status" value="1"/>
</dbReference>
<feature type="transmembrane region" description="Helical" evidence="7">
    <location>
        <begin position="568"/>
        <end position="587"/>
    </location>
</feature>
<evidence type="ECO:0000259" key="9">
    <source>
        <dbReference type="Pfam" id="PF13515"/>
    </source>
</evidence>
<dbReference type="GO" id="GO:0016020">
    <property type="term" value="C:membrane"/>
    <property type="evidence" value="ECO:0007669"/>
    <property type="project" value="UniProtKB-SubCell"/>
</dbReference>
<feature type="domain" description="Putative ER transporter 6TM N-terminal" evidence="8">
    <location>
        <begin position="2"/>
        <end position="292"/>
    </location>
</feature>
<evidence type="ECO:0000256" key="4">
    <source>
        <dbReference type="ARBA" id="ARBA00023136"/>
    </source>
</evidence>
<feature type="region of interest" description="Disordered" evidence="6">
    <location>
        <begin position="388"/>
        <end position="449"/>
    </location>
</feature>
<evidence type="ECO:0000256" key="1">
    <source>
        <dbReference type="ARBA" id="ARBA00004141"/>
    </source>
</evidence>
<dbReference type="AlphaFoldDB" id="A0A0P1BI48"/>
<evidence type="ECO:0000313" key="11">
    <source>
        <dbReference type="Proteomes" id="UP000054845"/>
    </source>
</evidence>
<proteinExistence type="predicted"/>